<evidence type="ECO:0000259" key="11">
    <source>
        <dbReference type="PROSITE" id="PS51371"/>
    </source>
</evidence>
<evidence type="ECO:0000256" key="2">
    <source>
        <dbReference type="ARBA" id="ARBA00022475"/>
    </source>
</evidence>
<keyword evidence="7 9" id="KW-0472">Membrane</keyword>
<gene>
    <name evidence="13" type="ORF">DI564_13790</name>
</gene>
<evidence type="ECO:0000256" key="6">
    <source>
        <dbReference type="ARBA" id="ARBA00023122"/>
    </source>
</evidence>
<comment type="subcellular location">
    <subcellularLocation>
        <location evidence="1">Cell membrane</location>
        <topology evidence="1">Multi-pass membrane protein</topology>
    </subcellularLocation>
</comment>
<dbReference type="GO" id="GO:0050660">
    <property type="term" value="F:flavin adenine dinucleotide binding"/>
    <property type="evidence" value="ECO:0007669"/>
    <property type="project" value="InterPro"/>
</dbReference>
<evidence type="ECO:0000313" key="13">
    <source>
        <dbReference type="EMBL" id="PZQ12031.1"/>
    </source>
</evidence>
<evidence type="ECO:0000256" key="3">
    <source>
        <dbReference type="ARBA" id="ARBA00022692"/>
    </source>
</evidence>
<evidence type="ECO:0000256" key="9">
    <source>
        <dbReference type="PROSITE-ProRule" id="PRU01193"/>
    </source>
</evidence>
<evidence type="ECO:0000313" key="14">
    <source>
        <dbReference type="Proteomes" id="UP000249046"/>
    </source>
</evidence>
<dbReference type="InterPro" id="IPR000644">
    <property type="entry name" value="CBS_dom"/>
</dbReference>
<name>A0A2W5K5F9_9GAMM</name>
<evidence type="ECO:0000256" key="7">
    <source>
        <dbReference type="ARBA" id="ARBA00023136"/>
    </source>
</evidence>
<dbReference type="PROSITE" id="PS51846">
    <property type="entry name" value="CNNM"/>
    <property type="match status" value="1"/>
</dbReference>
<dbReference type="SUPFAM" id="SSF56176">
    <property type="entry name" value="FAD-binding/transporter-associated domain-like"/>
    <property type="match status" value="1"/>
</dbReference>
<accession>A0A2W5K5F9</accession>
<evidence type="ECO:0008006" key="15">
    <source>
        <dbReference type="Google" id="ProtNLM"/>
    </source>
</evidence>
<evidence type="ECO:0000256" key="4">
    <source>
        <dbReference type="ARBA" id="ARBA00022737"/>
    </source>
</evidence>
<dbReference type="Proteomes" id="UP000249046">
    <property type="component" value="Unassembled WGS sequence"/>
</dbReference>
<dbReference type="Pfam" id="PF03471">
    <property type="entry name" value="CorC_HlyC"/>
    <property type="match status" value="1"/>
</dbReference>
<dbReference type="InterPro" id="IPR051676">
    <property type="entry name" value="UPF0053_domain"/>
</dbReference>
<dbReference type="AlphaFoldDB" id="A0A2W5K5F9"/>
<dbReference type="Gene3D" id="3.30.465.10">
    <property type="match status" value="1"/>
</dbReference>
<keyword evidence="3 9" id="KW-0812">Transmembrane</keyword>
<sequence length="443" mass="48316">MAVPPLPASCVELLILLGLILVNGMFAMSEIAIVSSRRARLQQRADAGSGGARMALRLSQDPGNFLSTVQVGITTIGILSGAFGENAIAERLIMVFDQYPLIAPYSKALATVAMVAIITYLSVVLGELVPKRFALQYPETIASLIAAPMHWLSRLTYPVVRLFSLSSTFLLGLLGARDSNEPPVTEEEIKSMLKEGTEAGVFEHAEQTMVGNVFRLDDLRVTAIMTPRPDIAYLDLDDPPEVNRDKLAGAQYLTWPVCRDGLDQVIGVLHAKDVLRGALTGADLDIETLVHPAVFVPESISPMQLIETFRRRRTTIALIVDEYGGLEGMVTLSDLLEAIVGDLPWASSGDEEDEAVRREDGSWLLDAGLQIERLQTIFTGTPPPDPRSGYHTLGGLVLDRLGRIPSVGDHFEWGGLRFEVVDMDRRRIDRLLVSSLAPAPVPD</sequence>
<keyword evidence="5 9" id="KW-1133">Transmembrane helix</keyword>
<evidence type="ECO:0000256" key="8">
    <source>
        <dbReference type="PROSITE-ProRule" id="PRU00703"/>
    </source>
</evidence>
<dbReference type="GO" id="GO:0005886">
    <property type="term" value="C:plasma membrane"/>
    <property type="evidence" value="ECO:0007669"/>
    <property type="project" value="UniProtKB-SubCell"/>
</dbReference>
<feature type="transmembrane region" description="Helical" evidence="10">
    <location>
        <begin position="13"/>
        <end position="34"/>
    </location>
</feature>
<dbReference type="PROSITE" id="PS51371">
    <property type="entry name" value="CBS"/>
    <property type="match status" value="2"/>
</dbReference>
<dbReference type="PANTHER" id="PTHR43099">
    <property type="entry name" value="UPF0053 PROTEIN YRKA"/>
    <property type="match status" value="1"/>
</dbReference>
<comment type="caution">
    <text evidence="13">The sequence shown here is derived from an EMBL/GenBank/DDBJ whole genome shotgun (WGS) entry which is preliminary data.</text>
</comment>
<dbReference type="Pfam" id="PF01595">
    <property type="entry name" value="CNNM"/>
    <property type="match status" value="1"/>
</dbReference>
<dbReference type="InterPro" id="IPR036318">
    <property type="entry name" value="FAD-bd_PCMH-like_sf"/>
</dbReference>
<dbReference type="InterPro" id="IPR044751">
    <property type="entry name" value="Ion_transp-like_CBS"/>
</dbReference>
<dbReference type="InterPro" id="IPR016169">
    <property type="entry name" value="FAD-bd_PCMH_sub2"/>
</dbReference>
<keyword evidence="4" id="KW-0677">Repeat</keyword>
<keyword evidence="6 8" id="KW-0129">CBS domain</keyword>
<reference evidence="13 14" key="1">
    <citation type="submission" date="2017-08" db="EMBL/GenBank/DDBJ databases">
        <title>Infants hospitalized years apart are colonized by the same room-sourced microbial strains.</title>
        <authorList>
            <person name="Brooks B."/>
            <person name="Olm M.R."/>
            <person name="Firek B.A."/>
            <person name="Baker R."/>
            <person name="Thomas B.C."/>
            <person name="Morowitz M.J."/>
            <person name="Banfield J.F."/>
        </authorList>
    </citation>
    <scope>NUCLEOTIDE SEQUENCE [LARGE SCALE GENOMIC DNA]</scope>
    <source>
        <strain evidence="13">S2_005_003_R2_42</strain>
    </source>
</reference>
<dbReference type="InterPro" id="IPR002550">
    <property type="entry name" value="CNNM"/>
</dbReference>
<protein>
    <recommendedName>
        <fullName evidence="15">HlyC/CorC family transporter</fullName>
    </recommendedName>
</protein>
<dbReference type="Pfam" id="PF00571">
    <property type="entry name" value="CBS"/>
    <property type="match status" value="1"/>
</dbReference>
<feature type="transmembrane region" description="Helical" evidence="10">
    <location>
        <begin position="104"/>
        <end position="125"/>
    </location>
</feature>
<dbReference type="CDD" id="cd04590">
    <property type="entry name" value="CBS_pair_CorC_HlyC_assoc"/>
    <property type="match status" value="1"/>
</dbReference>
<dbReference type="SMART" id="SM01091">
    <property type="entry name" value="CorC_HlyC"/>
    <property type="match status" value="1"/>
</dbReference>
<dbReference type="Gene3D" id="3.10.580.10">
    <property type="entry name" value="CBS-domain"/>
    <property type="match status" value="1"/>
</dbReference>
<evidence type="ECO:0000259" key="12">
    <source>
        <dbReference type="PROSITE" id="PS51846"/>
    </source>
</evidence>
<evidence type="ECO:0000256" key="10">
    <source>
        <dbReference type="SAM" id="Phobius"/>
    </source>
</evidence>
<dbReference type="SUPFAM" id="SSF54631">
    <property type="entry name" value="CBS-domain pair"/>
    <property type="match status" value="1"/>
</dbReference>
<dbReference type="EMBL" id="QFPO01000014">
    <property type="protein sequence ID" value="PZQ12031.1"/>
    <property type="molecule type" value="Genomic_DNA"/>
</dbReference>
<proteinExistence type="predicted"/>
<dbReference type="InterPro" id="IPR005170">
    <property type="entry name" value="Transptr-assoc_dom"/>
</dbReference>
<keyword evidence="2" id="KW-1003">Cell membrane</keyword>
<feature type="domain" description="CNNM transmembrane" evidence="12">
    <location>
        <begin position="5"/>
        <end position="206"/>
    </location>
</feature>
<dbReference type="InterPro" id="IPR046342">
    <property type="entry name" value="CBS_dom_sf"/>
</dbReference>
<dbReference type="PANTHER" id="PTHR43099:SF5">
    <property type="entry name" value="HLYC_CORC FAMILY TRANSPORTER"/>
    <property type="match status" value="1"/>
</dbReference>
<organism evidence="13 14">
    <name type="scientific">Rhodanobacter denitrificans</name>
    <dbReference type="NCBI Taxonomy" id="666685"/>
    <lineage>
        <taxon>Bacteria</taxon>
        <taxon>Pseudomonadati</taxon>
        <taxon>Pseudomonadota</taxon>
        <taxon>Gammaproteobacteria</taxon>
        <taxon>Lysobacterales</taxon>
        <taxon>Rhodanobacteraceae</taxon>
        <taxon>Rhodanobacter</taxon>
    </lineage>
</organism>
<evidence type="ECO:0000256" key="5">
    <source>
        <dbReference type="ARBA" id="ARBA00022989"/>
    </source>
</evidence>
<feature type="domain" description="CBS" evidence="11">
    <location>
        <begin position="225"/>
        <end position="284"/>
    </location>
</feature>
<feature type="domain" description="CBS" evidence="11">
    <location>
        <begin position="289"/>
        <end position="347"/>
    </location>
</feature>
<evidence type="ECO:0000256" key="1">
    <source>
        <dbReference type="ARBA" id="ARBA00004651"/>
    </source>
</evidence>